<name>A0ABV7XJI0_9GAMM</name>
<sequence length="270" mass="30760">MEAYTSQRLAGLSNAEAIAEIRRRGRPTRCKKTFHALRAGSSLKPGHASRLQAVLPESNLSLWVFHPVGYVLCHPGLSTDKLLSLLRKLPTGPVRELIWRCPRIQTRGIEAIALEPWTHDLRAGLEHVGTPTAWFALVARMRLEQLLGNFDGGLEGMQVCWRMLPRSIARSRHLLISKDTLIAAVDYFLSWQPFADARLFELPRVSGSIGRRAAVIECEQMWQNNRSVPHELKLHRRQLLKPEMIPECGAGWSWWDTFFSPGPLDQERYK</sequence>
<reference evidence="2" key="1">
    <citation type="journal article" date="2019" name="Int. J. Syst. Evol. Microbiol.">
        <title>The Global Catalogue of Microorganisms (GCM) 10K type strain sequencing project: providing services to taxonomists for standard genome sequencing and annotation.</title>
        <authorList>
            <consortium name="The Broad Institute Genomics Platform"/>
            <consortium name="The Broad Institute Genome Sequencing Center for Infectious Disease"/>
            <person name="Wu L."/>
            <person name="Ma J."/>
        </authorList>
    </citation>
    <scope>NUCLEOTIDE SEQUENCE [LARGE SCALE GENOMIC DNA]</scope>
    <source>
        <strain evidence="2">KCTC 42441</strain>
    </source>
</reference>
<evidence type="ECO:0000313" key="2">
    <source>
        <dbReference type="Proteomes" id="UP001595705"/>
    </source>
</evidence>
<keyword evidence="2" id="KW-1185">Reference proteome</keyword>
<protein>
    <recommendedName>
        <fullName evidence="3">DUF1853 family protein</fullName>
    </recommendedName>
</protein>
<evidence type="ECO:0000313" key="1">
    <source>
        <dbReference type="EMBL" id="MFC3716311.1"/>
    </source>
</evidence>
<proteinExistence type="predicted"/>
<accession>A0ABV7XJI0</accession>
<dbReference type="RefSeq" id="WP_386743409.1">
    <property type="nucleotide sequence ID" value="NZ_JBHRYA010000007.1"/>
</dbReference>
<gene>
    <name evidence="1" type="ORF">ACFONC_09110</name>
</gene>
<evidence type="ECO:0008006" key="3">
    <source>
        <dbReference type="Google" id="ProtNLM"/>
    </source>
</evidence>
<dbReference type="Proteomes" id="UP001595705">
    <property type="component" value="Unassembled WGS sequence"/>
</dbReference>
<dbReference type="EMBL" id="JBHRYA010000007">
    <property type="protein sequence ID" value="MFC3716311.1"/>
    <property type="molecule type" value="Genomic_DNA"/>
</dbReference>
<comment type="caution">
    <text evidence="1">The sequence shown here is derived from an EMBL/GenBank/DDBJ whole genome shotgun (WGS) entry which is preliminary data.</text>
</comment>
<organism evidence="1 2">
    <name type="scientific">Luteimonas soli</name>
    <dbReference type="NCBI Taxonomy" id="1648966"/>
    <lineage>
        <taxon>Bacteria</taxon>
        <taxon>Pseudomonadati</taxon>
        <taxon>Pseudomonadota</taxon>
        <taxon>Gammaproteobacteria</taxon>
        <taxon>Lysobacterales</taxon>
        <taxon>Lysobacteraceae</taxon>
        <taxon>Luteimonas</taxon>
    </lineage>
</organism>